<keyword evidence="9" id="KW-1185">Reference proteome</keyword>
<evidence type="ECO:0000313" key="8">
    <source>
        <dbReference type="EMBL" id="QLH79675.1"/>
    </source>
</evidence>
<feature type="transmembrane region" description="Helical" evidence="7">
    <location>
        <begin position="231"/>
        <end position="255"/>
    </location>
</feature>
<evidence type="ECO:0000256" key="6">
    <source>
        <dbReference type="ARBA" id="ARBA00023136"/>
    </source>
</evidence>
<dbReference type="OrthoDB" id="15513at2157"/>
<dbReference type="EMBL" id="CP058910">
    <property type="protein sequence ID" value="QLH79675.1"/>
    <property type="molecule type" value="Genomic_DNA"/>
</dbReference>
<dbReference type="Pfam" id="PF03706">
    <property type="entry name" value="LPG_synthase_TM"/>
    <property type="match status" value="1"/>
</dbReference>
<protein>
    <submittedName>
        <fullName evidence="8">Flippase-like domain-containing protein</fullName>
    </submittedName>
</protein>
<dbReference type="RefSeq" id="WP_179909540.1">
    <property type="nucleotide sequence ID" value="NZ_CP058910.1"/>
</dbReference>
<keyword evidence="6 7" id="KW-0472">Membrane</keyword>
<name>A0A7D5T9B9_9EURY</name>
<keyword evidence="5 7" id="KW-1133">Transmembrane helix</keyword>
<keyword evidence="3" id="KW-1003">Cell membrane</keyword>
<dbReference type="GO" id="GO:0005886">
    <property type="term" value="C:plasma membrane"/>
    <property type="evidence" value="ECO:0007669"/>
    <property type="project" value="UniProtKB-SubCell"/>
</dbReference>
<dbReference type="PANTHER" id="PTHR39087">
    <property type="entry name" value="UPF0104 MEMBRANE PROTEIN MJ1595"/>
    <property type="match status" value="1"/>
</dbReference>
<organism evidence="8 9">
    <name type="scientific">Halosimplex rubrum</name>
    <dbReference type="NCBI Taxonomy" id="869889"/>
    <lineage>
        <taxon>Archaea</taxon>
        <taxon>Methanobacteriati</taxon>
        <taxon>Methanobacteriota</taxon>
        <taxon>Stenosarchaea group</taxon>
        <taxon>Halobacteria</taxon>
        <taxon>Halobacteriales</taxon>
        <taxon>Haloarculaceae</taxon>
        <taxon>Halosimplex</taxon>
    </lineage>
</organism>
<proteinExistence type="inferred from homology"/>
<keyword evidence="4 7" id="KW-0812">Transmembrane</keyword>
<reference evidence="8 9" key="1">
    <citation type="submission" date="2020-07" db="EMBL/GenBank/DDBJ databases">
        <title>Halosimplex pelagicum sp. nov. and Halosimplex rubrum sp. nov., isolated from salted brown alga Laminaria, and emended description of the genus Halosimplex.</title>
        <authorList>
            <person name="Cui H."/>
        </authorList>
    </citation>
    <scope>NUCLEOTIDE SEQUENCE [LARGE SCALE GENOMIC DNA]</scope>
    <source>
        <strain evidence="8 9">R27</strain>
    </source>
</reference>
<dbReference type="Proteomes" id="UP000509667">
    <property type="component" value="Chromosome"/>
</dbReference>
<feature type="transmembrane region" description="Helical" evidence="7">
    <location>
        <begin position="153"/>
        <end position="176"/>
    </location>
</feature>
<feature type="transmembrane region" description="Helical" evidence="7">
    <location>
        <begin position="261"/>
        <end position="280"/>
    </location>
</feature>
<dbReference type="InterPro" id="IPR022791">
    <property type="entry name" value="L-PG_synthase/AglD"/>
</dbReference>
<dbReference type="KEGG" id="hrr:HZS55_21300"/>
<comment type="similarity">
    <text evidence="2">Belongs to the UPF0104 family.</text>
</comment>
<evidence type="ECO:0000256" key="5">
    <source>
        <dbReference type="ARBA" id="ARBA00022989"/>
    </source>
</evidence>
<evidence type="ECO:0000256" key="1">
    <source>
        <dbReference type="ARBA" id="ARBA00004651"/>
    </source>
</evidence>
<sequence length="337" mass="36200">MFGLDLRKGIIAFLIIIGVYGILFSFAGVDQLSAAIKSADLTLLCSVIGAIFGWLIACSMALRTILNALDVDISRMRGFFVLVGAIFFNNITPFGQAGGEPVTARLISQSTDSEYETGLAAITSFDTLNFIPSTFFAVSGVGYLFLTSTIHGILRIAAIAVVILAVAVPSFLFVGWQRRDRFTQIIVYRLTPVLKIASRKLPWVSPISESGMKGRIERFVKSIERVATDRYSLGLSLSYSTLGWLLLILGLWITFRAIGHAIPISVVLFAVPIASIAGVTPLPGGAGAIEGVLIALLTVLLPTLGVQLITTAVIIFRGLSYWIPVLLGGAVTSLYLR</sequence>
<evidence type="ECO:0000256" key="4">
    <source>
        <dbReference type="ARBA" id="ARBA00022692"/>
    </source>
</evidence>
<dbReference type="AlphaFoldDB" id="A0A7D5T9B9"/>
<evidence type="ECO:0000256" key="7">
    <source>
        <dbReference type="SAM" id="Phobius"/>
    </source>
</evidence>
<feature type="transmembrane region" description="Helical" evidence="7">
    <location>
        <begin position="41"/>
        <end position="66"/>
    </location>
</feature>
<dbReference type="NCBIfam" id="TIGR00374">
    <property type="entry name" value="flippase-like domain"/>
    <property type="match status" value="1"/>
</dbReference>
<evidence type="ECO:0000256" key="3">
    <source>
        <dbReference type="ARBA" id="ARBA00022475"/>
    </source>
</evidence>
<feature type="transmembrane region" description="Helical" evidence="7">
    <location>
        <begin position="9"/>
        <end position="29"/>
    </location>
</feature>
<accession>A0A7D5T9B9</accession>
<dbReference type="GeneID" id="56080457"/>
<comment type="subcellular location">
    <subcellularLocation>
        <location evidence="1">Cell membrane</location>
        <topology evidence="1">Multi-pass membrane protein</topology>
    </subcellularLocation>
</comment>
<gene>
    <name evidence="8" type="ORF">HZS55_21300</name>
</gene>
<feature type="transmembrane region" description="Helical" evidence="7">
    <location>
        <begin position="319"/>
        <end position="336"/>
    </location>
</feature>
<dbReference type="PANTHER" id="PTHR39087:SF2">
    <property type="entry name" value="UPF0104 MEMBRANE PROTEIN MJ1595"/>
    <property type="match status" value="1"/>
</dbReference>
<feature type="transmembrane region" description="Helical" evidence="7">
    <location>
        <begin position="292"/>
        <end position="313"/>
    </location>
</feature>
<feature type="transmembrane region" description="Helical" evidence="7">
    <location>
        <begin position="78"/>
        <end position="96"/>
    </location>
</feature>
<evidence type="ECO:0000256" key="2">
    <source>
        <dbReference type="ARBA" id="ARBA00011061"/>
    </source>
</evidence>
<evidence type="ECO:0000313" key="9">
    <source>
        <dbReference type="Proteomes" id="UP000509667"/>
    </source>
</evidence>